<dbReference type="InterPro" id="IPR054765">
    <property type="entry name" value="SLBB_dom"/>
</dbReference>
<evidence type="ECO:0000256" key="9">
    <source>
        <dbReference type="ARBA" id="ARBA00023065"/>
    </source>
</evidence>
<keyword evidence="13" id="KW-0998">Cell outer membrane</keyword>
<dbReference type="Pfam" id="PF22461">
    <property type="entry name" value="SLBB_2"/>
    <property type="match status" value="1"/>
</dbReference>
<accession>A0A5B9E920</accession>
<name>A0A5B9E920_9BACT</name>
<evidence type="ECO:0000256" key="11">
    <source>
        <dbReference type="ARBA" id="ARBA00023136"/>
    </source>
</evidence>
<comment type="subcellular location">
    <subcellularLocation>
        <location evidence="1">Cell outer membrane</location>
        <topology evidence="1">Multi-pass membrane protein</topology>
    </subcellularLocation>
</comment>
<dbReference type="GO" id="GO:0009279">
    <property type="term" value="C:cell outer membrane"/>
    <property type="evidence" value="ECO:0007669"/>
    <property type="project" value="UniProtKB-SubCell"/>
</dbReference>
<keyword evidence="4" id="KW-1134">Transmembrane beta strand</keyword>
<evidence type="ECO:0000256" key="13">
    <source>
        <dbReference type="ARBA" id="ARBA00023237"/>
    </source>
</evidence>
<dbReference type="Pfam" id="PF02563">
    <property type="entry name" value="Poly_export"/>
    <property type="match status" value="1"/>
</dbReference>
<evidence type="ECO:0000256" key="1">
    <source>
        <dbReference type="ARBA" id="ARBA00004571"/>
    </source>
</evidence>
<evidence type="ECO:0000256" key="14">
    <source>
        <dbReference type="ARBA" id="ARBA00023288"/>
    </source>
</evidence>
<evidence type="ECO:0000256" key="7">
    <source>
        <dbReference type="ARBA" id="ARBA00022729"/>
    </source>
</evidence>
<evidence type="ECO:0000256" key="8">
    <source>
        <dbReference type="ARBA" id="ARBA00023047"/>
    </source>
</evidence>
<keyword evidence="18" id="KW-1185">Reference proteome</keyword>
<evidence type="ECO:0000313" key="18">
    <source>
        <dbReference type="Proteomes" id="UP000321820"/>
    </source>
</evidence>
<evidence type="ECO:0000256" key="3">
    <source>
        <dbReference type="ARBA" id="ARBA00022448"/>
    </source>
</evidence>
<dbReference type="OrthoDB" id="9808421at2"/>
<sequence>MVIPPCIEHKQVSGKQWNAVKLAIALAILLVAPSHRLLGADQQLHHRPVYTLHVGDVIVLNYRYTPEFNQTIKVQPDGCVNLNIVGNIKVAGLSIDDAHNQIVQKASVRLNNPELTITLQEFEHPYVVIAGEVEHPGKFELRDDTTALQAVMLAGGFKDSARDTQVILFRKINADDAEVRRLNLHNVKTKAELEKDTELQPGDMLLVTRNKMEHLARFMKASNLGIFFNPTQMP</sequence>
<protein>
    <submittedName>
        <fullName evidence="17">Polysaccharide export protein</fullName>
    </submittedName>
</protein>
<keyword evidence="7" id="KW-0732">Signal</keyword>
<reference evidence="17 18" key="1">
    <citation type="submission" date="2019-08" db="EMBL/GenBank/DDBJ databases">
        <title>Complete genome sequence of Terriglobus albidus strain ORNL.</title>
        <authorList>
            <person name="Podar M."/>
        </authorList>
    </citation>
    <scope>NUCLEOTIDE SEQUENCE [LARGE SCALE GENOMIC DNA]</scope>
    <source>
        <strain evidence="17 18">ORNL</strain>
    </source>
</reference>
<dbReference type="EMBL" id="CP042806">
    <property type="protein sequence ID" value="QEE28124.1"/>
    <property type="molecule type" value="Genomic_DNA"/>
</dbReference>
<dbReference type="PANTHER" id="PTHR33619:SF3">
    <property type="entry name" value="POLYSACCHARIDE EXPORT PROTEIN GFCE-RELATED"/>
    <property type="match status" value="1"/>
</dbReference>
<evidence type="ECO:0000313" key="17">
    <source>
        <dbReference type="EMBL" id="QEE28124.1"/>
    </source>
</evidence>
<dbReference type="InterPro" id="IPR049712">
    <property type="entry name" value="Poly_export"/>
</dbReference>
<dbReference type="Gene3D" id="3.30.1950.10">
    <property type="entry name" value="wza like domain"/>
    <property type="match status" value="1"/>
</dbReference>
<evidence type="ECO:0000256" key="5">
    <source>
        <dbReference type="ARBA" id="ARBA00022597"/>
    </source>
</evidence>
<dbReference type="Gene3D" id="3.10.560.10">
    <property type="entry name" value="Outer membrane lipoprotein wza domain like"/>
    <property type="match status" value="1"/>
</dbReference>
<evidence type="ECO:0000256" key="12">
    <source>
        <dbReference type="ARBA" id="ARBA00023139"/>
    </source>
</evidence>
<keyword evidence="6" id="KW-0812">Transmembrane</keyword>
<dbReference type="GO" id="GO:0046930">
    <property type="term" value="C:pore complex"/>
    <property type="evidence" value="ECO:0007669"/>
    <property type="project" value="UniProtKB-KW"/>
</dbReference>
<feature type="domain" description="SLBB" evidence="16">
    <location>
        <begin position="127"/>
        <end position="207"/>
    </location>
</feature>
<dbReference type="GO" id="GO:0015159">
    <property type="term" value="F:polysaccharide transmembrane transporter activity"/>
    <property type="evidence" value="ECO:0007669"/>
    <property type="project" value="InterPro"/>
</dbReference>
<organism evidence="17 18">
    <name type="scientific">Terriglobus albidus</name>
    <dbReference type="NCBI Taxonomy" id="1592106"/>
    <lineage>
        <taxon>Bacteria</taxon>
        <taxon>Pseudomonadati</taxon>
        <taxon>Acidobacteriota</taxon>
        <taxon>Terriglobia</taxon>
        <taxon>Terriglobales</taxon>
        <taxon>Acidobacteriaceae</taxon>
        <taxon>Terriglobus</taxon>
    </lineage>
</organism>
<evidence type="ECO:0000259" key="16">
    <source>
        <dbReference type="Pfam" id="PF22461"/>
    </source>
</evidence>
<keyword evidence="12" id="KW-0564">Palmitate</keyword>
<keyword evidence="11" id="KW-0472">Membrane</keyword>
<evidence type="ECO:0000256" key="4">
    <source>
        <dbReference type="ARBA" id="ARBA00022452"/>
    </source>
</evidence>
<dbReference type="InterPro" id="IPR003715">
    <property type="entry name" value="Poly_export_N"/>
</dbReference>
<keyword evidence="14" id="KW-0449">Lipoprotein</keyword>
<keyword evidence="5" id="KW-0762">Sugar transport</keyword>
<keyword evidence="10" id="KW-0626">Porin</keyword>
<evidence type="ECO:0000259" key="15">
    <source>
        <dbReference type="Pfam" id="PF02563"/>
    </source>
</evidence>
<feature type="domain" description="Polysaccharide export protein N-terminal" evidence="15">
    <location>
        <begin position="48"/>
        <end position="119"/>
    </location>
</feature>
<dbReference type="GO" id="GO:0015288">
    <property type="term" value="F:porin activity"/>
    <property type="evidence" value="ECO:0007669"/>
    <property type="project" value="UniProtKB-KW"/>
</dbReference>
<dbReference type="KEGG" id="talb:FTW19_09040"/>
<evidence type="ECO:0000256" key="10">
    <source>
        <dbReference type="ARBA" id="ARBA00023114"/>
    </source>
</evidence>
<evidence type="ECO:0000256" key="2">
    <source>
        <dbReference type="ARBA" id="ARBA00009450"/>
    </source>
</evidence>
<evidence type="ECO:0000256" key="6">
    <source>
        <dbReference type="ARBA" id="ARBA00022692"/>
    </source>
</evidence>
<keyword evidence="9" id="KW-0406">Ion transport</keyword>
<dbReference type="PANTHER" id="PTHR33619">
    <property type="entry name" value="POLYSACCHARIDE EXPORT PROTEIN GFCE-RELATED"/>
    <property type="match status" value="1"/>
</dbReference>
<comment type="similarity">
    <text evidence="2">Belongs to the BexD/CtrA/VexA family.</text>
</comment>
<dbReference type="GO" id="GO:0006811">
    <property type="term" value="P:monoatomic ion transport"/>
    <property type="evidence" value="ECO:0007669"/>
    <property type="project" value="UniProtKB-KW"/>
</dbReference>
<dbReference type="Proteomes" id="UP000321820">
    <property type="component" value="Chromosome"/>
</dbReference>
<gene>
    <name evidence="17" type="ORF">FTW19_09040</name>
</gene>
<keyword evidence="8" id="KW-0625">Polysaccharide transport</keyword>
<proteinExistence type="inferred from homology"/>
<keyword evidence="3" id="KW-0813">Transport</keyword>
<dbReference type="AlphaFoldDB" id="A0A5B9E920"/>